<keyword evidence="1" id="KW-0812">Transmembrane</keyword>
<feature type="transmembrane region" description="Helical" evidence="1">
    <location>
        <begin position="81"/>
        <end position="104"/>
    </location>
</feature>
<gene>
    <name evidence="2" type="ORF">SCF082_LOCUS4906</name>
</gene>
<organism evidence="2 3">
    <name type="scientific">Durusdinium trenchii</name>
    <dbReference type="NCBI Taxonomy" id="1381693"/>
    <lineage>
        <taxon>Eukaryota</taxon>
        <taxon>Sar</taxon>
        <taxon>Alveolata</taxon>
        <taxon>Dinophyceae</taxon>
        <taxon>Suessiales</taxon>
        <taxon>Symbiodiniaceae</taxon>
        <taxon>Durusdinium</taxon>
    </lineage>
</organism>
<proteinExistence type="predicted"/>
<reference evidence="2 3" key="1">
    <citation type="submission" date="2024-02" db="EMBL/GenBank/DDBJ databases">
        <authorList>
            <person name="Chen Y."/>
            <person name="Shah S."/>
            <person name="Dougan E. K."/>
            <person name="Thang M."/>
            <person name="Chan C."/>
        </authorList>
    </citation>
    <scope>NUCLEOTIDE SEQUENCE [LARGE SCALE GENOMIC DNA]</scope>
</reference>
<accession>A0ABP0I3X7</accession>
<comment type="caution">
    <text evidence="2">The sequence shown here is derived from an EMBL/GenBank/DDBJ whole genome shotgun (WGS) entry which is preliminary data.</text>
</comment>
<evidence type="ECO:0000313" key="3">
    <source>
        <dbReference type="Proteomes" id="UP001642464"/>
    </source>
</evidence>
<evidence type="ECO:0000256" key="1">
    <source>
        <dbReference type="SAM" id="Phobius"/>
    </source>
</evidence>
<evidence type="ECO:0000313" key="2">
    <source>
        <dbReference type="EMBL" id="CAK8996681.1"/>
    </source>
</evidence>
<keyword evidence="1" id="KW-0472">Membrane</keyword>
<dbReference type="Proteomes" id="UP001642464">
    <property type="component" value="Unassembled WGS sequence"/>
</dbReference>
<dbReference type="EMBL" id="CAXAMM010002570">
    <property type="protein sequence ID" value="CAK8996681.1"/>
    <property type="molecule type" value="Genomic_DNA"/>
</dbReference>
<sequence>MDGDWFTPERGHRGHYVIDLLGKCDAVHVVEEIYGELWNVEIPMEENAMDTNDEAVLELKDQARGAEAAEISEANPTDWTFIYTMAVILFFSCFGLYKFVYLVFLFMKDVITAGAGVEAQLSAQGPVVALGSSHGVVGNGQNFEENMDVMNDDYQSSESSTESCVGRSEWDRWQKLKEEVEGEEKQRKWRKIKGMLGNPRDARLDQPMRSFLVNEDRAQNRCLRFKELMTVKSTSDFNDHQIRQWIRFMNDYMVMSSELNYEVKKMKLANGANRVEKTQAQRYLDGELKDCQGQTPTHYDRDRTPARCVQLPWNQHGAWLHSDEYYPHRD</sequence>
<protein>
    <submittedName>
        <fullName evidence="2">Uncharacterized protein</fullName>
    </submittedName>
</protein>
<name>A0ABP0I3X7_9DINO</name>
<keyword evidence="1" id="KW-1133">Transmembrane helix</keyword>
<keyword evidence="3" id="KW-1185">Reference proteome</keyword>